<feature type="region of interest" description="Disordered" evidence="1">
    <location>
        <begin position="1"/>
        <end position="35"/>
    </location>
</feature>
<name>A0A453IV40_AEGTS</name>
<dbReference type="Gramene" id="AET4Gv20686600.14">
    <property type="protein sequence ID" value="AET4Gv20686600.14"/>
    <property type="gene ID" value="AET4Gv20686600"/>
</dbReference>
<keyword evidence="3" id="KW-1185">Reference proteome</keyword>
<reference evidence="2" key="4">
    <citation type="submission" date="2019-03" db="UniProtKB">
        <authorList>
            <consortium name="EnsemblPlants"/>
        </authorList>
    </citation>
    <scope>IDENTIFICATION</scope>
</reference>
<dbReference type="Proteomes" id="UP000015105">
    <property type="component" value="Chromosome 4D"/>
</dbReference>
<reference evidence="2" key="5">
    <citation type="journal article" date="2021" name="G3 (Bethesda)">
        <title>Aegilops tauschii genome assembly Aet v5.0 features greater sequence contiguity and improved annotation.</title>
        <authorList>
            <person name="Wang L."/>
            <person name="Zhu T."/>
            <person name="Rodriguez J.C."/>
            <person name="Deal K.R."/>
            <person name="Dubcovsky J."/>
            <person name="McGuire P.E."/>
            <person name="Lux T."/>
            <person name="Spannagl M."/>
            <person name="Mayer K.F.X."/>
            <person name="Baldrich P."/>
            <person name="Meyers B.C."/>
            <person name="Huo N."/>
            <person name="Gu Y.Q."/>
            <person name="Zhou H."/>
            <person name="Devos K.M."/>
            <person name="Bennetzen J.L."/>
            <person name="Unver T."/>
            <person name="Budak H."/>
            <person name="Gulick P.J."/>
            <person name="Galiba G."/>
            <person name="Kalapos B."/>
            <person name="Nelson D.R."/>
            <person name="Li P."/>
            <person name="You F.M."/>
            <person name="Luo M.C."/>
            <person name="Dvorak J."/>
        </authorList>
    </citation>
    <scope>NUCLEOTIDE SEQUENCE [LARGE SCALE GENOMIC DNA]</scope>
    <source>
        <strain evidence="2">cv. AL8/78</strain>
    </source>
</reference>
<evidence type="ECO:0000256" key="1">
    <source>
        <dbReference type="SAM" id="MobiDB-lite"/>
    </source>
</evidence>
<organism evidence="2 3">
    <name type="scientific">Aegilops tauschii subsp. strangulata</name>
    <name type="common">Goatgrass</name>
    <dbReference type="NCBI Taxonomy" id="200361"/>
    <lineage>
        <taxon>Eukaryota</taxon>
        <taxon>Viridiplantae</taxon>
        <taxon>Streptophyta</taxon>
        <taxon>Embryophyta</taxon>
        <taxon>Tracheophyta</taxon>
        <taxon>Spermatophyta</taxon>
        <taxon>Magnoliopsida</taxon>
        <taxon>Liliopsida</taxon>
        <taxon>Poales</taxon>
        <taxon>Poaceae</taxon>
        <taxon>BOP clade</taxon>
        <taxon>Pooideae</taxon>
        <taxon>Triticodae</taxon>
        <taxon>Triticeae</taxon>
        <taxon>Triticinae</taxon>
        <taxon>Aegilops</taxon>
    </lineage>
</organism>
<proteinExistence type="predicted"/>
<reference evidence="3" key="2">
    <citation type="journal article" date="2017" name="Nat. Plants">
        <title>The Aegilops tauschii genome reveals multiple impacts of transposons.</title>
        <authorList>
            <person name="Zhao G."/>
            <person name="Zou C."/>
            <person name="Li K."/>
            <person name="Wang K."/>
            <person name="Li T."/>
            <person name="Gao L."/>
            <person name="Zhang X."/>
            <person name="Wang H."/>
            <person name="Yang Z."/>
            <person name="Liu X."/>
            <person name="Jiang W."/>
            <person name="Mao L."/>
            <person name="Kong X."/>
            <person name="Jiao Y."/>
            <person name="Jia J."/>
        </authorList>
    </citation>
    <scope>NUCLEOTIDE SEQUENCE [LARGE SCALE GENOMIC DNA]</scope>
    <source>
        <strain evidence="3">cv. AL8/78</strain>
    </source>
</reference>
<evidence type="ECO:0000313" key="3">
    <source>
        <dbReference type="Proteomes" id="UP000015105"/>
    </source>
</evidence>
<dbReference type="EnsemblPlants" id="AET4Gv20686600.14">
    <property type="protein sequence ID" value="AET4Gv20686600.14"/>
    <property type="gene ID" value="AET4Gv20686600"/>
</dbReference>
<reference evidence="2" key="3">
    <citation type="journal article" date="2017" name="Nature">
        <title>Genome sequence of the progenitor of the wheat D genome Aegilops tauschii.</title>
        <authorList>
            <person name="Luo M.C."/>
            <person name="Gu Y.Q."/>
            <person name="Puiu D."/>
            <person name="Wang H."/>
            <person name="Twardziok S.O."/>
            <person name="Deal K.R."/>
            <person name="Huo N."/>
            <person name="Zhu T."/>
            <person name="Wang L."/>
            <person name="Wang Y."/>
            <person name="McGuire P.E."/>
            <person name="Liu S."/>
            <person name="Long H."/>
            <person name="Ramasamy R.K."/>
            <person name="Rodriguez J.C."/>
            <person name="Van S.L."/>
            <person name="Yuan L."/>
            <person name="Wang Z."/>
            <person name="Xia Z."/>
            <person name="Xiao L."/>
            <person name="Anderson O.D."/>
            <person name="Ouyang S."/>
            <person name="Liang Y."/>
            <person name="Zimin A.V."/>
            <person name="Pertea G."/>
            <person name="Qi P."/>
            <person name="Bennetzen J.L."/>
            <person name="Dai X."/>
            <person name="Dawson M.W."/>
            <person name="Muller H.G."/>
            <person name="Kugler K."/>
            <person name="Rivarola-Duarte L."/>
            <person name="Spannagl M."/>
            <person name="Mayer K.F.X."/>
            <person name="Lu F.H."/>
            <person name="Bevan M.W."/>
            <person name="Leroy P."/>
            <person name="Li P."/>
            <person name="You F.M."/>
            <person name="Sun Q."/>
            <person name="Liu Z."/>
            <person name="Lyons E."/>
            <person name="Wicker T."/>
            <person name="Salzberg S.L."/>
            <person name="Devos K.M."/>
            <person name="Dvorak J."/>
        </authorList>
    </citation>
    <scope>NUCLEOTIDE SEQUENCE [LARGE SCALE GENOMIC DNA]</scope>
    <source>
        <strain evidence="2">cv. AL8/78</strain>
    </source>
</reference>
<accession>A0A453IV40</accession>
<sequence>PYPDPPPDHLPHPYRQRPTWHRPAAGAMAKKPLRSSAAVRRHGVLPTYSLAARLAQGLTNEQAISSLLHTRSNRQIYKVGSNNCIRFVHTSQDFSYRIDKEANQFI</sequence>
<reference evidence="3" key="1">
    <citation type="journal article" date="2014" name="Science">
        <title>Ancient hybridizations among the ancestral genomes of bread wheat.</title>
        <authorList>
            <consortium name="International Wheat Genome Sequencing Consortium,"/>
            <person name="Marcussen T."/>
            <person name="Sandve S.R."/>
            <person name="Heier L."/>
            <person name="Spannagl M."/>
            <person name="Pfeifer M."/>
            <person name="Jakobsen K.S."/>
            <person name="Wulff B.B."/>
            <person name="Steuernagel B."/>
            <person name="Mayer K.F."/>
            <person name="Olsen O.A."/>
        </authorList>
    </citation>
    <scope>NUCLEOTIDE SEQUENCE [LARGE SCALE GENOMIC DNA]</scope>
    <source>
        <strain evidence="3">cv. AL8/78</strain>
    </source>
</reference>
<dbReference type="AlphaFoldDB" id="A0A453IV40"/>
<evidence type="ECO:0000313" key="2">
    <source>
        <dbReference type="EnsemblPlants" id="AET4Gv20686600.14"/>
    </source>
</evidence>
<feature type="compositionally biased region" description="Basic and acidic residues" evidence="1">
    <location>
        <begin position="1"/>
        <end position="11"/>
    </location>
</feature>
<protein>
    <submittedName>
        <fullName evidence="2">Uncharacterized protein</fullName>
    </submittedName>
</protein>